<dbReference type="NCBIfam" id="NF004796">
    <property type="entry name" value="PRK06144.1"/>
    <property type="match status" value="1"/>
</dbReference>
<dbReference type="EMBL" id="JACHDB010000002">
    <property type="protein sequence ID" value="MBB5435457.1"/>
    <property type="molecule type" value="Genomic_DNA"/>
</dbReference>
<reference evidence="4 5" key="1">
    <citation type="submission" date="2020-08" db="EMBL/GenBank/DDBJ databases">
        <title>Sequencing the genomes of 1000 actinobacteria strains.</title>
        <authorList>
            <person name="Klenk H.-P."/>
        </authorList>
    </citation>
    <scope>NUCLEOTIDE SEQUENCE [LARGE SCALE GENOMIC DNA]</scope>
    <source>
        <strain evidence="4 5">DSM 44551</strain>
    </source>
</reference>
<dbReference type="Gene3D" id="3.40.50.10540">
    <property type="entry name" value="Crotonobetainyl-coa:carnitine coa-transferase, domain 1"/>
    <property type="match status" value="1"/>
</dbReference>
<evidence type="ECO:0000256" key="2">
    <source>
        <dbReference type="RuleBase" id="RU003707"/>
    </source>
</evidence>
<dbReference type="CDD" id="cd06558">
    <property type="entry name" value="crotonase-like"/>
    <property type="match status" value="1"/>
</dbReference>
<evidence type="ECO:0000313" key="4">
    <source>
        <dbReference type="EMBL" id="MBB5435457.1"/>
    </source>
</evidence>
<dbReference type="PANTHER" id="PTHR48207:SF3">
    <property type="entry name" value="SUCCINATE--HYDROXYMETHYLGLUTARATE COA-TRANSFERASE"/>
    <property type="match status" value="1"/>
</dbReference>
<dbReference type="InterPro" id="IPR050483">
    <property type="entry name" value="CoA-transferase_III_domain"/>
</dbReference>
<dbReference type="Gene3D" id="3.30.1540.10">
    <property type="entry name" value="formyl-coa transferase, domain 3"/>
    <property type="match status" value="1"/>
</dbReference>
<feature type="compositionally biased region" description="Basic and acidic residues" evidence="3">
    <location>
        <begin position="408"/>
        <end position="418"/>
    </location>
</feature>
<evidence type="ECO:0000313" key="5">
    <source>
        <dbReference type="Proteomes" id="UP000572635"/>
    </source>
</evidence>
<feature type="region of interest" description="Disordered" evidence="3">
    <location>
        <begin position="389"/>
        <end position="418"/>
    </location>
</feature>
<dbReference type="AlphaFoldDB" id="A0A7W8QRU9"/>
<comment type="similarity">
    <text evidence="2">Belongs to the enoyl-CoA hydratase/isomerase family.</text>
</comment>
<dbReference type="InterPro" id="IPR001753">
    <property type="entry name" value="Enoyl-CoA_hydra/iso"/>
</dbReference>
<dbReference type="InterPro" id="IPR044855">
    <property type="entry name" value="CoA-Trfase_III_dom3_sf"/>
</dbReference>
<organism evidence="4 5">
    <name type="scientific">Nocardiopsis composta</name>
    <dbReference type="NCBI Taxonomy" id="157465"/>
    <lineage>
        <taxon>Bacteria</taxon>
        <taxon>Bacillati</taxon>
        <taxon>Actinomycetota</taxon>
        <taxon>Actinomycetes</taxon>
        <taxon>Streptosporangiales</taxon>
        <taxon>Nocardiopsidaceae</taxon>
        <taxon>Nocardiopsis</taxon>
    </lineage>
</organism>
<dbReference type="PANTHER" id="PTHR48207">
    <property type="entry name" value="SUCCINATE--HYDROXYMETHYLGLUTARATE COA-TRANSFERASE"/>
    <property type="match status" value="1"/>
</dbReference>
<dbReference type="InterPro" id="IPR029045">
    <property type="entry name" value="ClpP/crotonase-like_dom_sf"/>
</dbReference>
<dbReference type="RefSeq" id="WP_184398283.1">
    <property type="nucleotide sequence ID" value="NZ_BAAAJD010000080.1"/>
</dbReference>
<protein>
    <submittedName>
        <fullName evidence="4">Crotonobetainyl-CoA:carnitine CoA-transferase CaiB-like acyl-CoA transferase/enoyl-CoA hydratase/carnithine racemase</fullName>
    </submittedName>
</protein>
<sequence>MDSGTAPAALPLHGTTVIEVGVFMAAPFAAMQLADLGARVIKVEPPAGDPTRATGPFVDGESSPFLRLNRNKESVVLDLKSDAGVAAFRALARGADVVLENLRPGAMGRLGLGPEELWRDNPGLVYASGSGWGQDGPLADRPGLDIMAQARSGLMAVTGTPESGPVKAGVPVCDLTCGLYLALGVLAALRHRDAGGGGQRVDVSLLEAGLSYTIWEAGKFFGGAEAGGRTGSAHQSQAPYQALRARDGWVTAGAITPATWTGFCRALDRPDLLADERYATSADRFALREELIADIERTTAERDVRELVEAWTAHGVPCAPILEPREALTDPQVTERDFIWSARDPELGEVRQLGSPMRLSGTPARRDSPGPRLGAHTGAVLREFGAVDHTEGHRGTEGRKKRMAGETTEARTAPEEHGAAPDTDLIVSAEDGVLTVTFDRPDARNAMTSQMYEGLFQACERADADPEVKALVLRGAGAKAFVAGSDIREFEAFSSGEDGVAYEARISRVINRIEDVDVPTVAVVRGYCVGGGLAIATACDLRLADETARFGVPIARTLGNCLSANTMSLLHQRLGPARTLDLLLRADFLDAEDARAAGFVSAVTAPEDLEEKVADTLRRILSQAPITMWAAKELTRRLRRSGLPDDGDVVERAFGSADFAAAVRAFGTGSTPEWTGR</sequence>
<dbReference type="Gene3D" id="3.90.226.10">
    <property type="entry name" value="2-enoyl-CoA Hydratase, Chain A, domain 1"/>
    <property type="match status" value="1"/>
</dbReference>
<gene>
    <name evidence="4" type="ORF">HDA36_005605</name>
</gene>
<evidence type="ECO:0000256" key="1">
    <source>
        <dbReference type="ARBA" id="ARBA00022679"/>
    </source>
</evidence>
<dbReference type="PROSITE" id="PS00166">
    <property type="entry name" value="ENOYL_COA_HYDRATASE"/>
    <property type="match status" value="1"/>
</dbReference>
<dbReference type="Pfam" id="PF00378">
    <property type="entry name" value="ECH_1"/>
    <property type="match status" value="1"/>
</dbReference>
<name>A0A7W8QRU9_9ACTN</name>
<dbReference type="GO" id="GO:0008410">
    <property type="term" value="F:CoA-transferase activity"/>
    <property type="evidence" value="ECO:0007669"/>
    <property type="project" value="TreeGrafter"/>
</dbReference>
<dbReference type="InterPro" id="IPR018376">
    <property type="entry name" value="Enoyl-CoA_hyd/isom_CS"/>
</dbReference>
<dbReference type="InterPro" id="IPR003673">
    <property type="entry name" value="CoA-Trfase_fam_III"/>
</dbReference>
<dbReference type="SUPFAM" id="SSF52096">
    <property type="entry name" value="ClpP/crotonase"/>
    <property type="match status" value="1"/>
</dbReference>
<dbReference type="InterPro" id="IPR023606">
    <property type="entry name" value="CoA-Trfase_III_dom_1_sf"/>
</dbReference>
<accession>A0A7W8QRU9</accession>
<dbReference type="SUPFAM" id="SSF89796">
    <property type="entry name" value="CoA-transferase family III (CaiB/BaiF)"/>
    <property type="match status" value="1"/>
</dbReference>
<comment type="caution">
    <text evidence="4">The sequence shown here is derived from an EMBL/GenBank/DDBJ whole genome shotgun (WGS) entry which is preliminary data.</text>
</comment>
<feature type="compositionally biased region" description="Basic and acidic residues" evidence="3">
    <location>
        <begin position="389"/>
        <end position="398"/>
    </location>
</feature>
<keyword evidence="5" id="KW-1185">Reference proteome</keyword>
<evidence type="ECO:0000256" key="3">
    <source>
        <dbReference type="SAM" id="MobiDB-lite"/>
    </source>
</evidence>
<dbReference type="Proteomes" id="UP000572635">
    <property type="component" value="Unassembled WGS sequence"/>
</dbReference>
<dbReference type="Pfam" id="PF02515">
    <property type="entry name" value="CoA_transf_3"/>
    <property type="match status" value="1"/>
</dbReference>
<keyword evidence="1 4" id="KW-0808">Transferase</keyword>
<proteinExistence type="inferred from homology"/>